<reference evidence="1 2" key="1">
    <citation type="submission" date="2019-04" db="EMBL/GenBank/DDBJ databases">
        <title>Friends and foes A comparative genomics study of 23 Aspergillus species from section Flavi.</title>
        <authorList>
            <consortium name="DOE Joint Genome Institute"/>
            <person name="Kjaerbolling I."/>
            <person name="Vesth T."/>
            <person name="Frisvad J.C."/>
            <person name="Nybo J.L."/>
            <person name="Theobald S."/>
            <person name="Kildgaard S."/>
            <person name="Isbrandt T."/>
            <person name="Kuo A."/>
            <person name="Sato A."/>
            <person name="Lyhne E.K."/>
            <person name="Kogle M.E."/>
            <person name="Wiebenga A."/>
            <person name="Kun R.S."/>
            <person name="Lubbers R.J."/>
            <person name="Makela M.R."/>
            <person name="Barry K."/>
            <person name="Chovatia M."/>
            <person name="Clum A."/>
            <person name="Daum C."/>
            <person name="Haridas S."/>
            <person name="He G."/>
            <person name="LaButti K."/>
            <person name="Lipzen A."/>
            <person name="Mondo S."/>
            <person name="Riley R."/>
            <person name="Salamov A."/>
            <person name="Simmons B.A."/>
            <person name="Magnuson J.K."/>
            <person name="Henrissat B."/>
            <person name="Mortensen U.H."/>
            <person name="Larsen T.O."/>
            <person name="Devries R.P."/>
            <person name="Grigoriev I.V."/>
            <person name="Machida M."/>
            <person name="Baker S.E."/>
            <person name="Andersen M.R."/>
        </authorList>
    </citation>
    <scope>NUCLEOTIDE SEQUENCE [LARGE SCALE GENOMIC DNA]</scope>
    <source>
        <strain evidence="1 2">CBS 151.66</strain>
    </source>
</reference>
<protein>
    <submittedName>
        <fullName evidence="1">Uncharacterized protein</fullName>
    </submittedName>
</protein>
<name>A0A5N5XG36_9EURO</name>
<organism evidence="1 2">
    <name type="scientific">Aspergillus leporis</name>
    <dbReference type="NCBI Taxonomy" id="41062"/>
    <lineage>
        <taxon>Eukaryota</taxon>
        <taxon>Fungi</taxon>
        <taxon>Dikarya</taxon>
        <taxon>Ascomycota</taxon>
        <taxon>Pezizomycotina</taxon>
        <taxon>Eurotiomycetes</taxon>
        <taxon>Eurotiomycetidae</taxon>
        <taxon>Eurotiales</taxon>
        <taxon>Aspergillaceae</taxon>
        <taxon>Aspergillus</taxon>
        <taxon>Aspergillus subgen. Circumdati</taxon>
    </lineage>
</organism>
<gene>
    <name evidence="1" type="ORF">BDV29DRAFT_188249</name>
</gene>
<sequence>MSIGGQTHIIFIIENNRKYCNETCFMPNDEAEQTRLNIVSSLCPNATIIASEIELFNHCLGNTNLPNCIEIGDTDPAGDTVMYPNSNSYLGIYSSAMRSAAEEAWYQRDLNHLQPNLLRAAGIGKIRALEHTIPIVTAVEELESHSLRRLTATIHSTTYHVRDLCEKVKEELLMADPLTASENNNWAEAFLISVREEHT</sequence>
<keyword evidence="2" id="KW-1185">Reference proteome</keyword>
<accession>A0A5N5XG36</accession>
<evidence type="ECO:0000313" key="1">
    <source>
        <dbReference type="EMBL" id="KAB8078030.1"/>
    </source>
</evidence>
<dbReference type="Proteomes" id="UP000326565">
    <property type="component" value="Unassembled WGS sequence"/>
</dbReference>
<evidence type="ECO:0000313" key="2">
    <source>
        <dbReference type="Proteomes" id="UP000326565"/>
    </source>
</evidence>
<dbReference type="EMBL" id="ML732162">
    <property type="protein sequence ID" value="KAB8078030.1"/>
    <property type="molecule type" value="Genomic_DNA"/>
</dbReference>
<dbReference type="AlphaFoldDB" id="A0A5N5XG36"/>
<proteinExistence type="predicted"/>
<dbReference type="OrthoDB" id="2013972at2759"/>